<dbReference type="CDD" id="cd00293">
    <property type="entry name" value="USP-like"/>
    <property type="match status" value="1"/>
</dbReference>
<keyword evidence="5" id="KW-1185">Reference proteome</keyword>
<feature type="compositionally biased region" description="Basic and acidic residues" evidence="1">
    <location>
        <begin position="45"/>
        <end position="59"/>
    </location>
</feature>
<dbReference type="EMBL" id="JANAVB010019800">
    <property type="protein sequence ID" value="KAJ6827858.1"/>
    <property type="molecule type" value="Genomic_DNA"/>
</dbReference>
<dbReference type="AlphaFoldDB" id="A0AAX6FHN1"/>
<accession>A0AAX6FHN1</accession>
<dbReference type="Pfam" id="PF00582">
    <property type="entry name" value="Usp"/>
    <property type="match status" value="1"/>
</dbReference>
<evidence type="ECO:0000259" key="2">
    <source>
        <dbReference type="Pfam" id="PF00582"/>
    </source>
</evidence>
<gene>
    <name evidence="3" type="ORF">M6B38_133265</name>
    <name evidence="4" type="ORF">M6B38_365365</name>
</gene>
<dbReference type="InterPro" id="IPR006016">
    <property type="entry name" value="UspA"/>
</dbReference>
<dbReference type="EMBL" id="JANAVB010028820">
    <property type="protein sequence ID" value="KAJ6815481.1"/>
    <property type="molecule type" value="Genomic_DNA"/>
</dbReference>
<dbReference type="PANTHER" id="PTHR47000:SF1">
    <property type="entry name" value="ADENINE NUCLEOTIDE ALPHA HYDROLASES-LIKE SUPERFAMILY PROTEIN"/>
    <property type="match status" value="1"/>
</dbReference>
<feature type="region of interest" description="Disordered" evidence="1">
    <location>
        <begin position="29"/>
        <end position="59"/>
    </location>
</feature>
<dbReference type="Gene3D" id="3.40.50.620">
    <property type="entry name" value="HUPs"/>
    <property type="match status" value="1"/>
</dbReference>
<reference evidence="3" key="1">
    <citation type="journal article" date="2023" name="GigaByte">
        <title>Genome assembly of the bearded iris, Iris pallida Lam.</title>
        <authorList>
            <person name="Bruccoleri R.E."/>
            <person name="Oakeley E.J."/>
            <person name="Faust A.M.E."/>
            <person name="Altorfer M."/>
            <person name="Dessus-Babus S."/>
            <person name="Burckhardt D."/>
            <person name="Oertli M."/>
            <person name="Naumann U."/>
            <person name="Petersen F."/>
            <person name="Wong J."/>
        </authorList>
    </citation>
    <scope>NUCLEOTIDE SEQUENCE</scope>
    <source>
        <strain evidence="3">GSM-AAB239-AS_SAM_17_03QT</strain>
    </source>
</reference>
<dbReference type="InterPro" id="IPR014729">
    <property type="entry name" value="Rossmann-like_a/b/a_fold"/>
</dbReference>
<evidence type="ECO:0000313" key="3">
    <source>
        <dbReference type="EMBL" id="KAJ6815481.1"/>
    </source>
</evidence>
<reference evidence="3" key="2">
    <citation type="submission" date="2023-04" db="EMBL/GenBank/DDBJ databases">
        <authorList>
            <person name="Bruccoleri R.E."/>
            <person name="Oakeley E.J."/>
            <person name="Faust A.-M."/>
            <person name="Dessus-Babus S."/>
            <person name="Altorfer M."/>
            <person name="Burckhardt D."/>
            <person name="Oertli M."/>
            <person name="Naumann U."/>
            <person name="Petersen F."/>
            <person name="Wong J."/>
        </authorList>
    </citation>
    <scope>NUCLEOTIDE SEQUENCE</scope>
    <source>
        <strain evidence="3">GSM-AAB239-AS_SAM_17_03QT</strain>
        <tissue evidence="3">Leaf</tissue>
    </source>
</reference>
<organism evidence="3 5">
    <name type="scientific">Iris pallida</name>
    <name type="common">Sweet iris</name>
    <dbReference type="NCBI Taxonomy" id="29817"/>
    <lineage>
        <taxon>Eukaryota</taxon>
        <taxon>Viridiplantae</taxon>
        <taxon>Streptophyta</taxon>
        <taxon>Embryophyta</taxon>
        <taxon>Tracheophyta</taxon>
        <taxon>Spermatophyta</taxon>
        <taxon>Magnoliopsida</taxon>
        <taxon>Liliopsida</taxon>
        <taxon>Asparagales</taxon>
        <taxon>Iridaceae</taxon>
        <taxon>Iridoideae</taxon>
        <taxon>Irideae</taxon>
        <taxon>Iris</taxon>
    </lineage>
</organism>
<evidence type="ECO:0000313" key="5">
    <source>
        <dbReference type="Proteomes" id="UP001140949"/>
    </source>
</evidence>
<evidence type="ECO:0000256" key="1">
    <source>
        <dbReference type="SAM" id="MobiDB-lite"/>
    </source>
</evidence>
<name>A0AAX6FHN1_IRIPA</name>
<dbReference type="SUPFAM" id="SSF52402">
    <property type="entry name" value="Adenine nucleotide alpha hydrolases-like"/>
    <property type="match status" value="1"/>
</dbReference>
<evidence type="ECO:0000313" key="4">
    <source>
        <dbReference type="EMBL" id="KAJ6827858.1"/>
    </source>
</evidence>
<feature type="domain" description="UspA" evidence="2">
    <location>
        <begin position="59"/>
        <end position="204"/>
    </location>
</feature>
<proteinExistence type="predicted"/>
<comment type="caution">
    <text evidence="3">The sequence shown here is derived from an EMBL/GenBank/DDBJ whole genome shotgun (WGS) entry which is preliminary data.</text>
</comment>
<dbReference type="Proteomes" id="UP001140949">
    <property type="component" value="Unassembled WGS sequence"/>
</dbReference>
<sequence>MGRSGTRLPGFCLNHVATRVRVWFPPPIESKAAVDPGRTPVPPQDNKEKDSSEGGERERRKVMIVVESSGEAKCALQWALSHAVQSNDIVVLLDVAKQSKQANQTQRERDLKDYELLYAMKSICHARRPEVEIEMSLVEGRERGPTIVEEARKQKVSLLVLGQKKRSVTWRLLMLWAGNHRPADGGGVVEYCVQNATCMTLAVRRKSRRGGGYLITSRRHKDFWLLA</sequence>
<protein>
    <recommendedName>
        <fullName evidence="2">UspA domain-containing protein</fullName>
    </recommendedName>
</protein>
<dbReference type="PANTHER" id="PTHR47000">
    <property type="entry name" value="ADENINE NUCLEOTIDE ALPHA HYDROLASES-LIKE SUPERFAMILY PROTEIN"/>
    <property type="match status" value="1"/>
</dbReference>